<dbReference type="Proteomes" id="UP000823893">
    <property type="component" value="Unassembled WGS sequence"/>
</dbReference>
<reference evidence="2" key="2">
    <citation type="submission" date="2021-04" db="EMBL/GenBank/DDBJ databases">
        <authorList>
            <person name="Gilroy R."/>
        </authorList>
    </citation>
    <scope>NUCLEOTIDE SEQUENCE</scope>
    <source>
        <strain evidence="2">ChiSxjej6B18-287</strain>
    </source>
</reference>
<sequence length="55" mass="5980">MSKVIKNVVLLAVFIICLALIIIGQKNISVTGLCMELIGLAGLLVLLFLYNGKYK</sequence>
<keyword evidence="1" id="KW-0812">Transmembrane</keyword>
<dbReference type="InterPro" id="IPR054198">
    <property type="entry name" value="DUF6903"/>
</dbReference>
<evidence type="ECO:0000256" key="1">
    <source>
        <dbReference type="SAM" id="Phobius"/>
    </source>
</evidence>
<dbReference type="AlphaFoldDB" id="A0A9D2N2Z0"/>
<feature type="transmembrane region" description="Helical" evidence="1">
    <location>
        <begin position="30"/>
        <end position="50"/>
    </location>
</feature>
<keyword evidence="1" id="KW-0472">Membrane</keyword>
<dbReference type="EMBL" id="DWWV01000029">
    <property type="protein sequence ID" value="HJC09647.1"/>
    <property type="molecule type" value="Genomic_DNA"/>
</dbReference>
<feature type="transmembrane region" description="Helical" evidence="1">
    <location>
        <begin position="7"/>
        <end position="24"/>
    </location>
</feature>
<dbReference type="Pfam" id="PF21844">
    <property type="entry name" value="DUF6903"/>
    <property type="match status" value="1"/>
</dbReference>
<accession>A0A9D2N2Z0</accession>
<organism evidence="2 3">
    <name type="scientific">Candidatus Blautia merdigallinarum</name>
    <dbReference type="NCBI Taxonomy" id="2838495"/>
    <lineage>
        <taxon>Bacteria</taxon>
        <taxon>Bacillati</taxon>
        <taxon>Bacillota</taxon>
        <taxon>Clostridia</taxon>
        <taxon>Lachnospirales</taxon>
        <taxon>Lachnospiraceae</taxon>
        <taxon>Blautia</taxon>
    </lineage>
</organism>
<name>A0A9D2N2Z0_9FIRM</name>
<keyword evidence="1" id="KW-1133">Transmembrane helix</keyword>
<comment type="caution">
    <text evidence="2">The sequence shown here is derived from an EMBL/GenBank/DDBJ whole genome shotgun (WGS) entry which is preliminary data.</text>
</comment>
<evidence type="ECO:0000313" key="2">
    <source>
        <dbReference type="EMBL" id="HJC09647.1"/>
    </source>
</evidence>
<reference evidence="2" key="1">
    <citation type="journal article" date="2021" name="PeerJ">
        <title>Extensive microbial diversity within the chicken gut microbiome revealed by metagenomics and culture.</title>
        <authorList>
            <person name="Gilroy R."/>
            <person name="Ravi A."/>
            <person name="Getino M."/>
            <person name="Pursley I."/>
            <person name="Horton D.L."/>
            <person name="Alikhan N.F."/>
            <person name="Baker D."/>
            <person name="Gharbi K."/>
            <person name="Hall N."/>
            <person name="Watson M."/>
            <person name="Adriaenssens E.M."/>
            <person name="Foster-Nyarko E."/>
            <person name="Jarju S."/>
            <person name="Secka A."/>
            <person name="Antonio M."/>
            <person name="Oren A."/>
            <person name="Chaudhuri R.R."/>
            <person name="La Ragione R."/>
            <person name="Hildebrand F."/>
            <person name="Pallen M.J."/>
        </authorList>
    </citation>
    <scope>NUCLEOTIDE SEQUENCE</scope>
    <source>
        <strain evidence="2">ChiSxjej6B18-287</strain>
    </source>
</reference>
<gene>
    <name evidence="2" type="ORF">H9935_02395</name>
</gene>
<proteinExistence type="predicted"/>
<evidence type="ECO:0000313" key="3">
    <source>
        <dbReference type="Proteomes" id="UP000823893"/>
    </source>
</evidence>
<protein>
    <submittedName>
        <fullName evidence="2">Uncharacterized protein</fullName>
    </submittedName>
</protein>